<protein>
    <submittedName>
        <fullName evidence="1">Uncharacterized protein</fullName>
    </submittedName>
</protein>
<dbReference type="Proteomes" id="UP001310022">
    <property type="component" value="Unassembled WGS sequence"/>
</dbReference>
<proteinExistence type="predicted"/>
<dbReference type="RefSeq" id="WP_338238861.1">
    <property type="nucleotide sequence ID" value="NZ_BQKE01000003.1"/>
</dbReference>
<evidence type="ECO:0000313" key="1">
    <source>
        <dbReference type="EMBL" id="GJM63737.1"/>
    </source>
</evidence>
<name>A0AAN4W3Q7_9BACT</name>
<gene>
    <name evidence="1" type="ORF">PEDI_42890</name>
</gene>
<comment type="caution">
    <text evidence="1">The sequence shown here is derived from an EMBL/GenBank/DDBJ whole genome shotgun (WGS) entry which is preliminary data.</text>
</comment>
<sequence>MKKAYSLLFLLMLFSACEESTETTKDIHLPLLVEDQMAQSALGHRQEYRLQQSYPFSLGGDSRYSVSHFSHDSLAEVYEVYQDAGDYGHQKTQYFLKQDTVFLILEEGYRNVLKAGNYQGEFYERRIYLKNEKIDSASEQTAATKEQVNLALPNSWEPAYLTEGQLHQLWMLENNFKKAPQFQWTFQGIQNVGAGHPLFLLKGEEHRQAYFYIDAQSQDPEILEVLANPARYVDKPVKVRYSMQAIDGGIQAFLDEIIWLKREDSPK</sequence>
<dbReference type="EMBL" id="BQKE01000003">
    <property type="protein sequence ID" value="GJM63737.1"/>
    <property type="molecule type" value="Genomic_DNA"/>
</dbReference>
<dbReference type="PROSITE" id="PS51257">
    <property type="entry name" value="PROKAR_LIPOPROTEIN"/>
    <property type="match status" value="1"/>
</dbReference>
<organism evidence="1 2">
    <name type="scientific">Persicobacter diffluens</name>
    <dbReference type="NCBI Taxonomy" id="981"/>
    <lineage>
        <taxon>Bacteria</taxon>
        <taxon>Pseudomonadati</taxon>
        <taxon>Bacteroidota</taxon>
        <taxon>Cytophagia</taxon>
        <taxon>Cytophagales</taxon>
        <taxon>Persicobacteraceae</taxon>
        <taxon>Persicobacter</taxon>
    </lineage>
</organism>
<accession>A0AAN4W3Q7</accession>
<evidence type="ECO:0000313" key="2">
    <source>
        <dbReference type="Proteomes" id="UP001310022"/>
    </source>
</evidence>
<reference evidence="1 2" key="1">
    <citation type="submission" date="2021-12" db="EMBL/GenBank/DDBJ databases">
        <title>Genome sequencing of bacteria with rrn-lacking chromosome and rrn-plasmid.</title>
        <authorList>
            <person name="Anda M."/>
            <person name="Iwasaki W."/>
        </authorList>
    </citation>
    <scope>NUCLEOTIDE SEQUENCE [LARGE SCALE GENOMIC DNA]</scope>
    <source>
        <strain evidence="1 2">NBRC 15940</strain>
    </source>
</reference>
<dbReference type="AlphaFoldDB" id="A0AAN4W3Q7"/>
<keyword evidence="2" id="KW-1185">Reference proteome</keyword>